<dbReference type="EMBL" id="BAAAKV010000001">
    <property type="protein sequence ID" value="GAA1149527.1"/>
    <property type="molecule type" value="Genomic_DNA"/>
</dbReference>
<evidence type="ECO:0000313" key="2">
    <source>
        <dbReference type="Proteomes" id="UP001501371"/>
    </source>
</evidence>
<comment type="caution">
    <text evidence="1">The sequence shown here is derived from an EMBL/GenBank/DDBJ whole genome shotgun (WGS) entry which is preliminary data.</text>
</comment>
<evidence type="ECO:0008006" key="3">
    <source>
        <dbReference type="Google" id="ProtNLM"/>
    </source>
</evidence>
<accession>A0ABN1UGM2</accession>
<proteinExistence type="predicted"/>
<dbReference type="Proteomes" id="UP001501371">
    <property type="component" value="Unassembled WGS sequence"/>
</dbReference>
<protein>
    <recommendedName>
        <fullName evidence="3">Secreted protein</fullName>
    </recommendedName>
</protein>
<sequence length="52" mass="5926">MTRHIRHVSLFCFLLLVALLLNALRVQVLQADSLDENPANRRSTLPATEPRD</sequence>
<gene>
    <name evidence="1" type="ORF">GCM10009654_00970</name>
</gene>
<organism evidence="1 2">
    <name type="scientific">Streptomyces hebeiensis</name>
    <dbReference type="NCBI Taxonomy" id="229486"/>
    <lineage>
        <taxon>Bacteria</taxon>
        <taxon>Bacillati</taxon>
        <taxon>Actinomycetota</taxon>
        <taxon>Actinomycetes</taxon>
        <taxon>Kitasatosporales</taxon>
        <taxon>Streptomycetaceae</taxon>
        <taxon>Streptomyces</taxon>
    </lineage>
</organism>
<name>A0ABN1UGM2_9ACTN</name>
<reference evidence="1 2" key="1">
    <citation type="journal article" date="2019" name="Int. J. Syst. Evol. Microbiol.">
        <title>The Global Catalogue of Microorganisms (GCM) 10K type strain sequencing project: providing services to taxonomists for standard genome sequencing and annotation.</title>
        <authorList>
            <consortium name="The Broad Institute Genomics Platform"/>
            <consortium name="The Broad Institute Genome Sequencing Center for Infectious Disease"/>
            <person name="Wu L."/>
            <person name="Ma J."/>
        </authorList>
    </citation>
    <scope>NUCLEOTIDE SEQUENCE [LARGE SCALE GENOMIC DNA]</scope>
    <source>
        <strain evidence="1 2">JCM 12696</strain>
    </source>
</reference>
<dbReference type="RefSeq" id="WP_344268852.1">
    <property type="nucleotide sequence ID" value="NZ_BAAAKV010000001.1"/>
</dbReference>
<evidence type="ECO:0000313" key="1">
    <source>
        <dbReference type="EMBL" id="GAA1149527.1"/>
    </source>
</evidence>
<keyword evidence="2" id="KW-1185">Reference proteome</keyword>